<dbReference type="EMBL" id="CAEKKB010000007">
    <property type="protein sequence ID" value="CAB4317947.1"/>
    <property type="molecule type" value="Genomic_DNA"/>
</dbReference>
<proteinExistence type="predicted"/>
<sequence>MDLAKTNDLLRSGILEVIHLEFRAVTVLFACIENVSTAFTFNYHERLLELVMRISLAAIEQQISRILIGRRVA</sequence>
<dbReference type="EMBL" id="CAEKDK010000007">
    <property type="protein sequence ID" value="CAB4287577.1"/>
    <property type="molecule type" value="Genomic_DNA"/>
</dbReference>
<dbReference type="Proteomes" id="UP000507222">
    <property type="component" value="Unassembled WGS sequence"/>
</dbReference>
<evidence type="ECO:0000313" key="2">
    <source>
        <dbReference type="EMBL" id="CAB4317947.1"/>
    </source>
</evidence>
<dbReference type="AlphaFoldDB" id="A0A6J5VIT9"/>
<name>A0A6J5VIT9_PRUAR</name>
<reference evidence="1 3" key="2">
    <citation type="submission" date="2020-05" db="EMBL/GenBank/DDBJ databases">
        <authorList>
            <person name="Campoy J."/>
            <person name="Schneeberger K."/>
            <person name="Spophaly S."/>
        </authorList>
    </citation>
    <scope>NUCLEOTIDE SEQUENCE [LARGE SCALE GENOMIC DNA]</scope>
    <source>
        <strain evidence="1">PruArmRojPasFocal</strain>
    </source>
</reference>
<dbReference type="Proteomes" id="UP000507245">
    <property type="component" value="Unassembled WGS sequence"/>
</dbReference>
<dbReference type="OrthoDB" id="10389659at2759"/>
<accession>A0A6J5VIT9</accession>
<organism evidence="1 3">
    <name type="scientific">Prunus armeniaca</name>
    <name type="common">Apricot</name>
    <name type="synonym">Armeniaca vulgaris</name>
    <dbReference type="NCBI Taxonomy" id="36596"/>
    <lineage>
        <taxon>Eukaryota</taxon>
        <taxon>Viridiplantae</taxon>
        <taxon>Streptophyta</taxon>
        <taxon>Embryophyta</taxon>
        <taxon>Tracheophyta</taxon>
        <taxon>Spermatophyta</taxon>
        <taxon>Magnoliopsida</taxon>
        <taxon>eudicotyledons</taxon>
        <taxon>Gunneridae</taxon>
        <taxon>Pentapetalae</taxon>
        <taxon>rosids</taxon>
        <taxon>fabids</taxon>
        <taxon>Rosales</taxon>
        <taxon>Rosaceae</taxon>
        <taxon>Amygdaloideae</taxon>
        <taxon>Amygdaleae</taxon>
        <taxon>Prunus</taxon>
    </lineage>
</organism>
<protein>
    <submittedName>
        <fullName evidence="1">Uncharacterized protein</fullName>
    </submittedName>
</protein>
<evidence type="ECO:0000313" key="3">
    <source>
        <dbReference type="Proteomes" id="UP000507222"/>
    </source>
</evidence>
<evidence type="ECO:0000313" key="1">
    <source>
        <dbReference type="EMBL" id="CAB4287577.1"/>
    </source>
</evidence>
<keyword evidence="4" id="KW-1185">Reference proteome</keyword>
<gene>
    <name evidence="1" type="ORF">CURHAP_LOCUS45573</name>
    <name evidence="2" type="ORF">ORAREDHAP_LOCUS44910</name>
</gene>
<evidence type="ECO:0000313" key="4">
    <source>
        <dbReference type="Proteomes" id="UP000507245"/>
    </source>
</evidence>
<reference evidence="4" key="1">
    <citation type="journal article" date="2020" name="Genome Biol.">
        <title>Gamete binning: chromosome-level and haplotype-resolved genome assembly enabled by high-throughput single-cell sequencing of gamete genomes.</title>
        <authorList>
            <person name="Campoy J.A."/>
            <person name="Sun H."/>
            <person name="Goel M."/>
            <person name="Jiao W.-B."/>
            <person name="Folz-Donahue K."/>
            <person name="Wang N."/>
            <person name="Rubio M."/>
            <person name="Liu C."/>
            <person name="Kukat C."/>
            <person name="Ruiz D."/>
            <person name="Huettel B."/>
            <person name="Schneeberger K."/>
        </authorList>
    </citation>
    <scope>NUCLEOTIDE SEQUENCE [LARGE SCALE GENOMIC DNA]</scope>
    <source>
        <strain evidence="4">cv. Rojo Pasion</strain>
    </source>
</reference>